<keyword evidence="3" id="KW-0328">Glycosyltransferase</keyword>
<keyword evidence="3" id="KW-0808">Transferase</keyword>
<evidence type="ECO:0000313" key="4">
    <source>
        <dbReference type="Proteomes" id="UP001595978"/>
    </source>
</evidence>
<proteinExistence type="predicted"/>
<dbReference type="RefSeq" id="WP_390309861.1">
    <property type="nucleotide sequence ID" value="NZ_JBHSNQ010000161.1"/>
</dbReference>
<protein>
    <submittedName>
        <fullName evidence="3">Glycosyltransferase</fullName>
        <ecNumber evidence="3">2.4.-.-</ecNumber>
    </submittedName>
</protein>
<keyword evidence="4" id="KW-1185">Reference proteome</keyword>
<feature type="domain" description="Glycosyltransferase subfamily 4-like N-terminal" evidence="2">
    <location>
        <begin position="13"/>
        <end position="178"/>
    </location>
</feature>
<evidence type="ECO:0000259" key="2">
    <source>
        <dbReference type="Pfam" id="PF13439"/>
    </source>
</evidence>
<organism evidence="3 4">
    <name type="scientific">Ureibacillus suwonensis</name>
    <dbReference type="NCBI Taxonomy" id="313007"/>
    <lineage>
        <taxon>Bacteria</taxon>
        <taxon>Bacillati</taxon>
        <taxon>Bacillota</taxon>
        <taxon>Bacilli</taxon>
        <taxon>Bacillales</taxon>
        <taxon>Caryophanaceae</taxon>
        <taxon>Ureibacillus</taxon>
    </lineage>
</organism>
<gene>
    <name evidence="3" type="ORF">ACFPOH_12125</name>
</gene>
<sequence length="372" mass="42435">MIKVLVFGMFTGIGGVETYLMNLYRNIDRTKIQFDFVVPGENCYYEEEIKKLGGEIFYITPKRVNLLGNIIDLIRVLKNCKKTHKIVYFNLSVLYYNLPFIFAKLLKYTSIIAHAHSSGGKVKKRNIRYFLHCLNRIYVGKAASHLLTCSTSAAEWIFGKDALKNRKVMLVPNAIPTELYRYNVKTRDIIRKELNINEDTIVVGHVGRFSYIKNQLFLIEIFGKIQEKRKNSVLMLVGDGDLKSEIKDKISRLNLNDRVILTGARSDVPKLLQAMDVFVLPSLHEGLPFVLIEAQAAGLDCFVSKDVIPTESDITGLVNFISLDYGATYWAEQIMSKISKSERIDVTDRIKESGYDIKEMAKKIEDLLISVI</sequence>
<dbReference type="EC" id="2.4.-.-" evidence="3"/>
<dbReference type="PANTHER" id="PTHR45947:SF3">
    <property type="entry name" value="SULFOQUINOVOSYL TRANSFERASE SQD2"/>
    <property type="match status" value="1"/>
</dbReference>
<dbReference type="SUPFAM" id="SSF53756">
    <property type="entry name" value="UDP-Glycosyltransferase/glycogen phosphorylase"/>
    <property type="match status" value="1"/>
</dbReference>
<dbReference type="Gene3D" id="3.40.50.2000">
    <property type="entry name" value="Glycogen Phosphorylase B"/>
    <property type="match status" value="2"/>
</dbReference>
<reference evidence="4" key="1">
    <citation type="journal article" date="2019" name="Int. J. Syst. Evol. Microbiol.">
        <title>The Global Catalogue of Microorganisms (GCM) 10K type strain sequencing project: providing services to taxonomists for standard genome sequencing and annotation.</title>
        <authorList>
            <consortium name="The Broad Institute Genomics Platform"/>
            <consortium name="The Broad Institute Genome Sequencing Center for Infectious Disease"/>
            <person name="Wu L."/>
            <person name="Ma J."/>
        </authorList>
    </citation>
    <scope>NUCLEOTIDE SEQUENCE [LARGE SCALE GENOMIC DNA]</scope>
    <source>
        <strain evidence="4">CCUG 56331</strain>
    </source>
</reference>
<accession>A0ABW0RDS1</accession>
<dbReference type="GO" id="GO:0016757">
    <property type="term" value="F:glycosyltransferase activity"/>
    <property type="evidence" value="ECO:0007669"/>
    <property type="project" value="UniProtKB-KW"/>
</dbReference>
<feature type="domain" description="Glycosyl transferase family 1" evidence="1">
    <location>
        <begin position="187"/>
        <end position="308"/>
    </location>
</feature>
<evidence type="ECO:0000259" key="1">
    <source>
        <dbReference type="Pfam" id="PF00534"/>
    </source>
</evidence>
<dbReference type="InterPro" id="IPR028098">
    <property type="entry name" value="Glyco_trans_4-like_N"/>
</dbReference>
<dbReference type="PANTHER" id="PTHR45947">
    <property type="entry name" value="SULFOQUINOVOSYL TRANSFERASE SQD2"/>
    <property type="match status" value="1"/>
</dbReference>
<evidence type="ECO:0000313" key="3">
    <source>
        <dbReference type="EMBL" id="MFC5542451.1"/>
    </source>
</evidence>
<dbReference type="EMBL" id="JBHSNQ010000161">
    <property type="protein sequence ID" value="MFC5542451.1"/>
    <property type="molecule type" value="Genomic_DNA"/>
</dbReference>
<dbReference type="InterPro" id="IPR001296">
    <property type="entry name" value="Glyco_trans_1"/>
</dbReference>
<dbReference type="Pfam" id="PF13439">
    <property type="entry name" value="Glyco_transf_4"/>
    <property type="match status" value="1"/>
</dbReference>
<dbReference type="Proteomes" id="UP001595978">
    <property type="component" value="Unassembled WGS sequence"/>
</dbReference>
<dbReference type="InterPro" id="IPR050194">
    <property type="entry name" value="Glycosyltransferase_grp1"/>
</dbReference>
<comment type="caution">
    <text evidence="3">The sequence shown here is derived from an EMBL/GenBank/DDBJ whole genome shotgun (WGS) entry which is preliminary data.</text>
</comment>
<name>A0ABW0RDS1_9BACL</name>
<dbReference type="Pfam" id="PF00534">
    <property type="entry name" value="Glycos_transf_1"/>
    <property type="match status" value="1"/>
</dbReference>